<organism evidence="1">
    <name type="scientific">marine sediment metagenome</name>
    <dbReference type="NCBI Taxonomy" id="412755"/>
    <lineage>
        <taxon>unclassified sequences</taxon>
        <taxon>metagenomes</taxon>
        <taxon>ecological metagenomes</taxon>
    </lineage>
</organism>
<comment type="caution">
    <text evidence="1">The sequence shown here is derived from an EMBL/GenBank/DDBJ whole genome shotgun (WGS) entry which is preliminary data.</text>
</comment>
<evidence type="ECO:0000313" key="1">
    <source>
        <dbReference type="EMBL" id="KKM05503.1"/>
    </source>
</evidence>
<gene>
    <name evidence="1" type="ORF">LCGC14_1753500</name>
</gene>
<proteinExistence type="predicted"/>
<accession>A0A0F9K2P1</accession>
<sequence length="91" mass="10451">MFRKRRGKGIPPTIEIVGILPYDFMKTKPIRAPEEFVGWIDTLSDEFSRQTGLPKNNTATMRRLATFWDGRMFVKGIGFDAAIFGRGKKNR</sequence>
<name>A0A0F9K2P1_9ZZZZ</name>
<protein>
    <submittedName>
        <fullName evidence="1">Uncharacterized protein</fullName>
    </submittedName>
</protein>
<dbReference type="EMBL" id="LAZR01016206">
    <property type="protein sequence ID" value="KKM05503.1"/>
    <property type="molecule type" value="Genomic_DNA"/>
</dbReference>
<dbReference type="AlphaFoldDB" id="A0A0F9K2P1"/>
<reference evidence="1" key="1">
    <citation type="journal article" date="2015" name="Nature">
        <title>Complex archaea that bridge the gap between prokaryotes and eukaryotes.</title>
        <authorList>
            <person name="Spang A."/>
            <person name="Saw J.H."/>
            <person name="Jorgensen S.L."/>
            <person name="Zaremba-Niedzwiedzka K."/>
            <person name="Martijn J."/>
            <person name="Lind A.E."/>
            <person name="van Eijk R."/>
            <person name="Schleper C."/>
            <person name="Guy L."/>
            <person name="Ettema T.J."/>
        </authorList>
    </citation>
    <scope>NUCLEOTIDE SEQUENCE</scope>
</reference>